<accession>A0A6A8AG10</accession>
<evidence type="ECO:0000313" key="1">
    <source>
        <dbReference type="EMBL" id="MQY47731.1"/>
    </source>
</evidence>
<dbReference type="RefSeq" id="WP_153355186.1">
    <property type="nucleotide sequence ID" value="NZ_JAYKOO010000007.1"/>
</dbReference>
<protein>
    <submittedName>
        <fullName evidence="1">Uncharacterized protein</fullName>
    </submittedName>
</protein>
<sequence length="128" mass="14291">MTAGEADLPWGRFASPVRIEHFCKFGDRGTDGAFGFSYNYLDYFFLDENGEEKYMARSYLDEIGTVSVKRSMAELASPAMEAILCYLALRFSRILALGGEGYRELDGPIAASVEKRVEDFLSNSEETA</sequence>
<keyword evidence="2" id="KW-1185">Reference proteome</keyword>
<evidence type="ECO:0000313" key="2">
    <source>
        <dbReference type="Proteomes" id="UP000435138"/>
    </source>
</evidence>
<name>A0A6A8AG10_9HYPH</name>
<proteinExistence type="predicted"/>
<dbReference type="EMBL" id="WIXI01000045">
    <property type="protein sequence ID" value="MQY47731.1"/>
    <property type="molecule type" value="Genomic_DNA"/>
</dbReference>
<comment type="caution">
    <text evidence="1">The sequence shown here is derived from an EMBL/GenBank/DDBJ whole genome shotgun (WGS) entry which is preliminary data.</text>
</comment>
<dbReference type="AlphaFoldDB" id="A0A6A8AG10"/>
<gene>
    <name evidence="1" type="ORF">GAO09_16975</name>
</gene>
<organism evidence="1 2">
    <name type="scientific">Endobacterium cereale</name>
    <dbReference type="NCBI Taxonomy" id="2663029"/>
    <lineage>
        <taxon>Bacteria</taxon>
        <taxon>Pseudomonadati</taxon>
        <taxon>Pseudomonadota</taxon>
        <taxon>Alphaproteobacteria</taxon>
        <taxon>Hyphomicrobiales</taxon>
        <taxon>Rhizobiaceae</taxon>
        <taxon>Endobacterium</taxon>
    </lineage>
</organism>
<reference evidence="1 2" key="1">
    <citation type="submission" date="2019-11" db="EMBL/GenBank/DDBJ databases">
        <title>Genome analysis of Rhizobacterium cereale a novel genus and species isolated from maize roots in North Spain.</title>
        <authorList>
            <person name="Menendez E."/>
            <person name="Flores-Felix J.D."/>
            <person name="Ramirez-Bahena M.-H."/>
            <person name="Igual J.M."/>
            <person name="Garcia-Fraile P."/>
            <person name="Peix A."/>
            <person name="Velazquez E."/>
        </authorList>
    </citation>
    <scope>NUCLEOTIDE SEQUENCE [LARGE SCALE GENOMIC DNA]</scope>
    <source>
        <strain evidence="1 2">RZME27</strain>
    </source>
</reference>
<dbReference type="Proteomes" id="UP000435138">
    <property type="component" value="Unassembled WGS sequence"/>
</dbReference>